<dbReference type="EMBL" id="CABFOC020000097">
    <property type="protein sequence ID" value="CAH0059548.1"/>
    <property type="molecule type" value="Genomic_DNA"/>
</dbReference>
<accession>A0A9N9ZQH5</accession>
<gene>
    <name evidence="1" type="ORF">CSOL1703_00011588</name>
</gene>
<proteinExistence type="predicted"/>
<evidence type="ECO:0000313" key="1">
    <source>
        <dbReference type="EMBL" id="CAH0059548.1"/>
    </source>
</evidence>
<reference evidence="1 2" key="2">
    <citation type="submission" date="2021-10" db="EMBL/GenBank/DDBJ databases">
        <authorList>
            <person name="Piombo E."/>
        </authorList>
    </citation>
    <scope>NUCLEOTIDE SEQUENCE [LARGE SCALE GENOMIC DNA]</scope>
</reference>
<dbReference type="AlphaFoldDB" id="A0A9N9ZQH5"/>
<dbReference type="Proteomes" id="UP000775872">
    <property type="component" value="Unassembled WGS sequence"/>
</dbReference>
<reference evidence="2" key="1">
    <citation type="submission" date="2019-06" db="EMBL/GenBank/DDBJ databases">
        <authorList>
            <person name="Broberg M."/>
        </authorList>
    </citation>
    <scope>NUCLEOTIDE SEQUENCE [LARGE SCALE GENOMIC DNA]</scope>
</reference>
<organism evidence="1 2">
    <name type="scientific">Clonostachys solani</name>
    <dbReference type="NCBI Taxonomy" id="160281"/>
    <lineage>
        <taxon>Eukaryota</taxon>
        <taxon>Fungi</taxon>
        <taxon>Dikarya</taxon>
        <taxon>Ascomycota</taxon>
        <taxon>Pezizomycotina</taxon>
        <taxon>Sordariomycetes</taxon>
        <taxon>Hypocreomycetidae</taxon>
        <taxon>Hypocreales</taxon>
        <taxon>Bionectriaceae</taxon>
        <taxon>Clonostachys</taxon>
    </lineage>
</organism>
<keyword evidence="2" id="KW-1185">Reference proteome</keyword>
<feature type="non-terminal residue" evidence="1">
    <location>
        <position position="65"/>
    </location>
</feature>
<comment type="caution">
    <text evidence="1">The sequence shown here is derived from an EMBL/GenBank/DDBJ whole genome shotgun (WGS) entry which is preliminary data.</text>
</comment>
<sequence length="65" mass="7567">ARQVPKRSERLEWLLNHFANPTGSLRPYRNRYLCPTRCWETVPWAKTSQNITTCICSPSMRSVSA</sequence>
<evidence type="ECO:0000313" key="2">
    <source>
        <dbReference type="Proteomes" id="UP000775872"/>
    </source>
</evidence>
<protein>
    <submittedName>
        <fullName evidence="1">Uncharacterized protein</fullName>
    </submittedName>
</protein>
<feature type="non-terminal residue" evidence="1">
    <location>
        <position position="1"/>
    </location>
</feature>
<name>A0A9N9ZQH5_9HYPO</name>